<gene>
    <name evidence="9" type="ORF">BVER_04874</name>
</gene>
<dbReference type="FunFam" id="3.40.50.1390:FF:000001">
    <property type="entry name" value="DNA recombinase"/>
    <property type="match status" value="1"/>
</dbReference>
<dbReference type="Pfam" id="PF00239">
    <property type="entry name" value="Resolvase"/>
    <property type="match status" value="1"/>
</dbReference>
<evidence type="ECO:0000256" key="3">
    <source>
        <dbReference type="ARBA" id="ARBA00023100"/>
    </source>
</evidence>
<dbReference type="InterPro" id="IPR050639">
    <property type="entry name" value="SSR_resolvase"/>
</dbReference>
<dbReference type="GO" id="GO:0015074">
    <property type="term" value="P:DNA integration"/>
    <property type="evidence" value="ECO:0007669"/>
    <property type="project" value="UniProtKB-KW"/>
</dbReference>
<keyword evidence="5" id="KW-0233">DNA recombination</keyword>
<name>A0A0L0MC24_9BURK</name>
<dbReference type="EMBL" id="LFJJ01000096">
    <property type="protein sequence ID" value="KND59836.1"/>
    <property type="molecule type" value="Genomic_DNA"/>
</dbReference>
<evidence type="ECO:0000256" key="2">
    <source>
        <dbReference type="ARBA" id="ARBA00022908"/>
    </source>
</evidence>
<dbReference type="PANTHER" id="PTHR30461:SF2">
    <property type="entry name" value="SERINE RECOMBINASE PINE-RELATED"/>
    <property type="match status" value="1"/>
</dbReference>
<dbReference type="PROSITE" id="PS00398">
    <property type="entry name" value="RECOMBINASES_2"/>
    <property type="match status" value="1"/>
</dbReference>
<keyword evidence="3" id="KW-0230">DNA invertase</keyword>
<keyword evidence="2" id="KW-0229">DNA integration</keyword>
<feature type="active site" description="O-(5'-phospho-DNA)-serine intermediate" evidence="6 7">
    <location>
        <position position="9"/>
    </location>
</feature>
<evidence type="ECO:0000256" key="5">
    <source>
        <dbReference type="ARBA" id="ARBA00023172"/>
    </source>
</evidence>
<dbReference type="PROSITE" id="PS51736">
    <property type="entry name" value="RECOMBINASES_3"/>
    <property type="match status" value="1"/>
</dbReference>
<dbReference type="AlphaFoldDB" id="A0A0L0MC24"/>
<dbReference type="Gene3D" id="1.10.10.60">
    <property type="entry name" value="Homeodomain-like"/>
    <property type="match status" value="1"/>
</dbReference>
<comment type="similarity">
    <text evidence="1">Belongs to the site-specific recombinase resolvase family.</text>
</comment>
<dbReference type="RefSeq" id="WP_050454311.1">
    <property type="nucleotide sequence ID" value="NZ_LFJJ01000096.1"/>
</dbReference>
<dbReference type="Gene3D" id="3.40.50.1390">
    <property type="entry name" value="Resolvase, N-terminal catalytic domain"/>
    <property type="match status" value="1"/>
</dbReference>
<dbReference type="OrthoDB" id="8585334at2"/>
<organism evidence="9 10">
    <name type="scientific">Candidatus Burkholderia verschuerenii</name>
    <dbReference type="NCBI Taxonomy" id="242163"/>
    <lineage>
        <taxon>Bacteria</taxon>
        <taxon>Pseudomonadati</taxon>
        <taxon>Pseudomonadota</taxon>
        <taxon>Betaproteobacteria</taxon>
        <taxon>Burkholderiales</taxon>
        <taxon>Burkholderiaceae</taxon>
        <taxon>Burkholderia</taxon>
    </lineage>
</organism>
<dbReference type="PATRIC" id="fig|242163.4.peg.300"/>
<dbReference type="SMART" id="SM00857">
    <property type="entry name" value="Resolvase"/>
    <property type="match status" value="1"/>
</dbReference>
<dbReference type="InterPro" id="IPR006119">
    <property type="entry name" value="Resolv_N"/>
</dbReference>
<evidence type="ECO:0000313" key="9">
    <source>
        <dbReference type="EMBL" id="KND59836.1"/>
    </source>
</evidence>
<evidence type="ECO:0000256" key="7">
    <source>
        <dbReference type="PROSITE-ProRule" id="PRU10137"/>
    </source>
</evidence>
<evidence type="ECO:0000256" key="4">
    <source>
        <dbReference type="ARBA" id="ARBA00023125"/>
    </source>
</evidence>
<protein>
    <submittedName>
        <fullName evidence="9">DNA-invertase</fullName>
    </submittedName>
</protein>
<evidence type="ECO:0000256" key="6">
    <source>
        <dbReference type="PIRSR" id="PIRSR606118-50"/>
    </source>
</evidence>
<accession>A0A0L0MC24</accession>
<dbReference type="SUPFAM" id="SSF53041">
    <property type="entry name" value="Resolvase-like"/>
    <property type="match status" value="1"/>
</dbReference>
<reference evidence="10" key="1">
    <citation type="submission" date="2015-06" db="EMBL/GenBank/DDBJ databases">
        <title>Comparative genomics of Burkholderia leaf nodule symbionts.</title>
        <authorList>
            <person name="Carlier A."/>
            <person name="Eberl L."/>
            <person name="Pinto-Carbo M."/>
        </authorList>
    </citation>
    <scope>NUCLEOTIDE SEQUENCE [LARGE SCALE GENOMIC DNA]</scope>
    <source>
        <strain evidence="10">UZHbot4</strain>
    </source>
</reference>
<evidence type="ECO:0000313" key="10">
    <source>
        <dbReference type="Proteomes" id="UP000036959"/>
    </source>
</evidence>
<dbReference type="GO" id="GO:0003677">
    <property type="term" value="F:DNA binding"/>
    <property type="evidence" value="ECO:0007669"/>
    <property type="project" value="UniProtKB-KW"/>
</dbReference>
<keyword evidence="4" id="KW-0238">DNA-binding</keyword>
<feature type="domain" description="Resolvase/invertase-type recombinase catalytic" evidence="8">
    <location>
        <begin position="1"/>
        <end position="135"/>
    </location>
</feature>
<dbReference type="PROSITE" id="PS00397">
    <property type="entry name" value="RECOMBINASES_1"/>
    <property type="match status" value="1"/>
</dbReference>
<evidence type="ECO:0000259" key="8">
    <source>
        <dbReference type="PROSITE" id="PS51736"/>
    </source>
</evidence>
<dbReference type="GO" id="GO:0000150">
    <property type="term" value="F:DNA strand exchange activity"/>
    <property type="evidence" value="ECO:0007669"/>
    <property type="project" value="UniProtKB-KW"/>
</dbReference>
<dbReference type="CDD" id="cd03768">
    <property type="entry name" value="SR_ResInv"/>
    <property type="match status" value="1"/>
</dbReference>
<dbReference type="InterPro" id="IPR036162">
    <property type="entry name" value="Resolvase-like_N_sf"/>
</dbReference>
<dbReference type="PANTHER" id="PTHR30461">
    <property type="entry name" value="DNA-INVERTASE FROM LAMBDOID PROPHAGE"/>
    <property type="match status" value="1"/>
</dbReference>
<keyword evidence="10" id="KW-1185">Reference proteome</keyword>
<comment type="caution">
    <text evidence="9">The sequence shown here is derived from an EMBL/GenBank/DDBJ whole genome shotgun (WGS) entry which is preliminary data.</text>
</comment>
<dbReference type="Proteomes" id="UP000036959">
    <property type="component" value="Unassembled WGS sequence"/>
</dbReference>
<proteinExistence type="inferred from homology"/>
<evidence type="ECO:0000256" key="1">
    <source>
        <dbReference type="ARBA" id="ARBA00009913"/>
    </source>
</evidence>
<dbReference type="InterPro" id="IPR006118">
    <property type="entry name" value="Recombinase_CS"/>
</dbReference>
<sequence>MIIGYARVSTEGQNVDLQTQALLRVGCDKIYTDRGVSGSLISRPGLDRALARLNPGDTLVVWRLDRLGRSLVHLVRLMETLGRKRVAFQSLTEAINTRSSGGRLIFHMMAALAEFERTLISERTRAGIEAARASGRRVGRRPLLTTSQLEEARSRLTDGRANAKEIAGDFGVHVRTLLRGLDRLDAQDG</sequence>